<comment type="caution">
    <text evidence="2">The sequence shown here is derived from an EMBL/GenBank/DDBJ whole genome shotgun (WGS) entry which is preliminary data.</text>
</comment>
<protein>
    <submittedName>
        <fullName evidence="2">Uncharacterized protein</fullName>
    </submittedName>
</protein>
<reference evidence="3" key="1">
    <citation type="journal article" date="2023" name="Commun. Biol.">
        <title>Genome analysis of Parmales, the sister group of diatoms, reveals the evolutionary specialization of diatoms from phago-mixotrophs to photoautotrophs.</title>
        <authorList>
            <person name="Ban H."/>
            <person name="Sato S."/>
            <person name="Yoshikawa S."/>
            <person name="Yamada K."/>
            <person name="Nakamura Y."/>
            <person name="Ichinomiya M."/>
            <person name="Sato N."/>
            <person name="Blanc-Mathieu R."/>
            <person name="Endo H."/>
            <person name="Kuwata A."/>
            <person name="Ogata H."/>
        </authorList>
    </citation>
    <scope>NUCLEOTIDE SEQUENCE [LARGE SCALE GENOMIC DNA]</scope>
    <source>
        <strain evidence="3">NIES 3700</strain>
    </source>
</reference>
<accession>A0A9W7KZB8</accession>
<evidence type="ECO:0000313" key="2">
    <source>
        <dbReference type="EMBL" id="GMI16909.1"/>
    </source>
</evidence>
<feature type="region of interest" description="Disordered" evidence="1">
    <location>
        <begin position="188"/>
        <end position="207"/>
    </location>
</feature>
<proteinExistence type="predicted"/>
<dbReference type="EMBL" id="BRXW01000270">
    <property type="protein sequence ID" value="GMI16909.1"/>
    <property type="molecule type" value="Genomic_DNA"/>
</dbReference>
<dbReference type="Proteomes" id="UP001165122">
    <property type="component" value="Unassembled WGS sequence"/>
</dbReference>
<evidence type="ECO:0000313" key="3">
    <source>
        <dbReference type="Proteomes" id="UP001165122"/>
    </source>
</evidence>
<sequence>MDNTVDSQNSDDWRSNLFVWRGQLASQKRTLASICEGDTVLWEGSWLSSIYTDSPSPLTPDPFFTTPSEIISGDNTFQIQVICTPKGLSFDGSYMLDNGDGMESKSDIKNIMDSYTKHVYIGSGLTEFGAFVTLSCEKDGVLTVVRRYVSEKDARKGGWTEDAKDLLEASRPFSFECRADWEEVLPRIMNPPRPVKRQKTTEKKDSK</sequence>
<dbReference type="OrthoDB" id="10311024at2759"/>
<dbReference type="AlphaFoldDB" id="A0A9W7KZB8"/>
<name>A0A9W7KZB8_9STRA</name>
<gene>
    <name evidence="2" type="ORF">TrLO_g7071</name>
</gene>
<organism evidence="2 3">
    <name type="scientific">Triparma laevis f. longispina</name>
    <dbReference type="NCBI Taxonomy" id="1714387"/>
    <lineage>
        <taxon>Eukaryota</taxon>
        <taxon>Sar</taxon>
        <taxon>Stramenopiles</taxon>
        <taxon>Ochrophyta</taxon>
        <taxon>Bolidophyceae</taxon>
        <taxon>Parmales</taxon>
        <taxon>Triparmaceae</taxon>
        <taxon>Triparma</taxon>
    </lineage>
</organism>
<evidence type="ECO:0000256" key="1">
    <source>
        <dbReference type="SAM" id="MobiDB-lite"/>
    </source>
</evidence>
<keyword evidence="3" id="KW-1185">Reference proteome</keyword>